<protein>
    <submittedName>
        <fullName evidence="4">Cytochrome P450</fullName>
    </submittedName>
</protein>
<accession>A0ABV5IA37</accession>
<dbReference type="InterPro" id="IPR002397">
    <property type="entry name" value="Cyt_P450_B"/>
</dbReference>
<evidence type="ECO:0000256" key="2">
    <source>
        <dbReference type="RuleBase" id="RU000461"/>
    </source>
</evidence>
<feature type="compositionally biased region" description="Gly residues" evidence="3">
    <location>
        <begin position="71"/>
        <end position="84"/>
    </location>
</feature>
<dbReference type="PROSITE" id="PS00086">
    <property type="entry name" value="CYTOCHROME_P450"/>
    <property type="match status" value="1"/>
</dbReference>
<evidence type="ECO:0000313" key="5">
    <source>
        <dbReference type="Proteomes" id="UP001589647"/>
    </source>
</evidence>
<comment type="similarity">
    <text evidence="1 2">Belongs to the cytochrome P450 family.</text>
</comment>
<dbReference type="InterPro" id="IPR036396">
    <property type="entry name" value="Cyt_P450_sf"/>
</dbReference>
<keyword evidence="2" id="KW-0349">Heme</keyword>
<sequence length="412" mass="44839">MAHQVTRNLFAQVLDEASRPDPYPLYALLRETPVARQGNDLYAVSTYAEIVSLLYDPRVSSDERKSRSGSGSFGASGRLMGGEDGQNARKPAFIFLDPPDHDRLRRIVMRHFTPERVDRLGRHMSSLVAELLDRRAGHDSMDVVDDLAYPLPVTVICELLGVPKEDEPRFHGWASALARTLDPPEGLSAEEVRQAEAAAPELHAYLVDLAGERHARPADDLLSALLTDRAAERMDGPEIIATMALLLIAGHETTVNLIANGMLTFLRNPDALARLRADPGLIVPAVEEVLRYDPPVQFRTRTTLADIEIAGVTIPQGADVALLLASGSRDPARFPGADRFDPGRRDNQHLGFGGGVHYCVGAPLARIEARAALGALVGRLVGPELAADPPPYRHSASLRGPERLVVGFDRLL</sequence>
<keyword evidence="5" id="KW-1185">Reference proteome</keyword>
<organism evidence="4 5">
    <name type="scientific">Nonomuraea spiralis</name>
    <dbReference type="NCBI Taxonomy" id="46182"/>
    <lineage>
        <taxon>Bacteria</taxon>
        <taxon>Bacillati</taxon>
        <taxon>Actinomycetota</taxon>
        <taxon>Actinomycetes</taxon>
        <taxon>Streptosporangiales</taxon>
        <taxon>Streptosporangiaceae</taxon>
        <taxon>Nonomuraea</taxon>
    </lineage>
</organism>
<dbReference type="InterPro" id="IPR001128">
    <property type="entry name" value="Cyt_P450"/>
</dbReference>
<dbReference type="PANTHER" id="PTHR46696:SF1">
    <property type="entry name" value="CYTOCHROME P450 YJIB-RELATED"/>
    <property type="match status" value="1"/>
</dbReference>
<dbReference type="Proteomes" id="UP001589647">
    <property type="component" value="Unassembled WGS sequence"/>
</dbReference>
<comment type="caution">
    <text evidence="4">The sequence shown here is derived from an EMBL/GenBank/DDBJ whole genome shotgun (WGS) entry which is preliminary data.</text>
</comment>
<proteinExistence type="inferred from homology"/>
<dbReference type="Pfam" id="PF00067">
    <property type="entry name" value="p450"/>
    <property type="match status" value="1"/>
</dbReference>
<keyword evidence="2" id="KW-0408">Iron</keyword>
<keyword evidence="2" id="KW-0560">Oxidoreductase</keyword>
<evidence type="ECO:0000256" key="1">
    <source>
        <dbReference type="ARBA" id="ARBA00010617"/>
    </source>
</evidence>
<keyword evidence="2" id="KW-0479">Metal-binding</keyword>
<reference evidence="4 5" key="1">
    <citation type="submission" date="2024-09" db="EMBL/GenBank/DDBJ databases">
        <authorList>
            <person name="Sun Q."/>
            <person name="Mori K."/>
        </authorList>
    </citation>
    <scope>NUCLEOTIDE SEQUENCE [LARGE SCALE GENOMIC DNA]</scope>
    <source>
        <strain evidence="4 5">CCM 3426</strain>
    </source>
</reference>
<name>A0ABV5IA37_9ACTN</name>
<keyword evidence="2" id="KW-0503">Monooxygenase</keyword>
<dbReference type="PRINTS" id="PR00385">
    <property type="entry name" value="P450"/>
</dbReference>
<evidence type="ECO:0000256" key="3">
    <source>
        <dbReference type="SAM" id="MobiDB-lite"/>
    </source>
</evidence>
<evidence type="ECO:0000313" key="4">
    <source>
        <dbReference type="EMBL" id="MFB9201390.1"/>
    </source>
</evidence>
<dbReference type="PANTHER" id="PTHR46696">
    <property type="entry name" value="P450, PUTATIVE (EUROFUNG)-RELATED"/>
    <property type="match status" value="1"/>
</dbReference>
<dbReference type="RefSeq" id="WP_189650040.1">
    <property type="nucleotide sequence ID" value="NZ_BMRC01000012.1"/>
</dbReference>
<dbReference type="EMBL" id="JBHMEI010000004">
    <property type="protein sequence ID" value="MFB9201390.1"/>
    <property type="molecule type" value="Genomic_DNA"/>
</dbReference>
<dbReference type="InterPro" id="IPR017972">
    <property type="entry name" value="Cyt_P450_CS"/>
</dbReference>
<dbReference type="Gene3D" id="1.10.630.10">
    <property type="entry name" value="Cytochrome P450"/>
    <property type="match status" value="1"/>
</dbReference>
<dbReference type="SUPFAM" id="SSF48264">
    <property type="entry name" value="Cytochrome P450"/>
    <property type="match status" value="1"/>
</dbReference>
<gene>
    <name evidence="4" type="ORF">ACFFV7_09330</name>
</gene>
<dbReference type="CDD" id="cd20625">
    <property type="entry name" value="CYP164-like"/>
    <property type="match status" value="1"/>
</dbReference>
<dbReference type="PRINTS" id="PR00359">
    <property type="entry name" value="BP450"/>
</dbReference>
<feature type="region of interest" description="Disordered" evidence="3">
    <location>
        <begin position="61"/>
        <end position="84"/>
    </location>
</feature>